<dbReference type="Pfam" id="PF10708">
    <property type="entry name" value="DUF2510"/>
    <property type="match status" value="1"/>
</dbReference>
<evidence type="ECO:0000313" key="5">
    <source>
        <dbReference type="Proteomes" id="UP000504882"/>
    </source>
</evidence>
<dbReference type="InterPro" id="IPR018929">
    <property type="entry name" value="DUF2510"/>
</dbReference>
<gene>
    <name evidence="4" type="ORF">EXU48_09900</name>
</gene>
<proteinExistence type="predicted"/>
<name>A0ABY2E567_9MICO</name>
<evidence type="ECO:0000313" key="4">
    <source>
        <dbReference type="EMBL" id="TDE95174.1"/>
    </source>
</evidence>
<dbReference type="Proteomes" id="UP000504882">
    <property type="component" value="Unassembled WGS sequence"/>
</dbReference>
<comment type="caution">
    <text evidence="4">The sequence shown here is derived from an EMBL/GenBank/DDBJ whole genome shotgun (WGS) entry which is preliminary data.</text>
</comment>
<evidence type="ECO:0000256" key="2">
    <source>
        <dbReference type="SAM" id="Phobius"/>
    </source>
</evidence>
<feature type="transmembrane region" description="Helical" evidence="2">
    <location>
        <begin position="43"/>
        <end position="63"/>
    </location>
</feature>
<keyword evidence="2" id="KW-0812">Transmembrane</keyword>
<reference evidence="4 5" key="1">
    <citation type="submission" date="2019-03" db="EMBL/GenBank/DDBJ databases">
        <title>Genomic features of bacteria from cold environments.</title>
        <authorList>
            <person name="Shen L."/>
        </authorList>
    </citation>
    <scope>NUCLEOTIDE SEQUENCE [LARGE SCALE GENOMIC DNA]</scope>
    <source>
        <strain evidence="5">T3246-1</strain>
    </source>
</reference>
<accession>A0ABY2E567</accession>
<keyword evidence="2" id="KW-1133">Transmembrane helix</keyword>
<organism evidence="4 5">
    <name type="scientific">Occultella glacieicola</name>
    <dbReference type="NCBI Taxonomy" id="2518684"/>
    <lineage>
        <taxon>Bacteria</taxon>
        <taxon>Bacillati</taxon>
        <taxon>Actinomycetota</taxon>
        <taxon>Actinomycetes</taxon>
        <taxon>Micrococcales</taxon>
        <taxon>Ruaniaceae</taxon>
        <taxon>Occultella</taxon>
    </lineage>
</organism>
<feature type="domain" description="DUF2510" evidence="3">
    <location>
        <begin position="6"/>
        <end position="35"/>
    </location>
</feature>
<evidence type="ECO:0000256" key="1">
    <source>
        <dbReference type="SAM" id="MobiDB-lite"/>
    </source>
</evidence>
<feature type="region of interest" description="Disordered" evidence="1">
    <location>
        <begin position="89"/>
        <end position="122"/>
    </location>
</feature>
<evidence type="ECO:0000259" key="3">
    <source>
        <dbReference type="Pfam" id="PF10708"/>
    </source>
</evidence>
<keyword evidence="2" id="KW-0472">Membrane</keyword>
<protein>
    <submittedName>
        <fullName evidence="4">DUF2510 domain-containing protein</fullName>
    </submittedName>
</protein>
<dbReference type="EMBL" id="SMNA01000004">
    <property type="protein sequence ID" value="TDE95174.1"/>
    <property type="molecule type" value="Genomic_DNA"/>
</dbReference>
<keyword evidence="5" id="KW-1185">Reference proteome</keyword>
<sequence>MQSAAPGWYPGPDGTQRYWDGQQWLAIPPPAAGAPQRKSPARMVALVAGPIVVVLLVVVGLLIKADSDRTQAAAEQAAIEQAAAEEAASAEAAAQEAAEEEAAIEAAAQAQEDEDNAERRDREAMVPQIEASIQTMAEEHVDDGFLEGPILSVTCSPVGGGSTDDLTQQTTVFDCFVANEDNGDGTFSGYSYNATMNWGTGQFTYGMGAP</sequence>